<organism evidence="2 3">
    <name type="scientific">Macrophomina phaseolina</name>
    <dbReference type="NCBI Taxonomy" id="35725"/>
    <lineage>
        <taxon>Eukaryota</taxon>
        <taxon>Fungi</taxon>
        <taxon>Dikarya</taxon>
        <taxon>Ascomycota</taxon>
        <taxon>Pezizomycotina</taxon>
        <taxon>Dothideomycetes</taxon>
        <taxon>Dothideomycetes incertae sedis</taxon>
        <taxon>Botryosphaeriales</taxon>
        <taxon>Botryosphaeriaceae</taxon>
        <taxon>Macrophomina</taxon>
    </lineage>
</organism>
<comment type="caution">
    <text evidence="2">The sequence shown here is derived from an EMBL/GenBank/DDBJ whole genome shotgun (WGS) entry which is preliminary data.</text>
</comment>
<proteinExistence type="predicted"/>
<dbReference type="Proteomes" id="UP000774617">
    <property type="component" value="Unassembled WGS sequence"/>
</dbReference>
<name>A0ABQ8G1S7_9PEZI</name>
<reference evidence="2 3" key="1">
    <citation type="journal article" date="2021" name="Nat. Commun.">
        <title>Genetic determinants of endophytism in the Arabidopsis root mycobiome.</title>
        <authorList>
            <person name="Mesny F."/>
            <person name="Miyauchi S."/>
            <person name="Thiergart T."/>
            <person name="Pickel B."/>
            <person name="Atanasova L."/>
            <person name="Karlsson M."/>
            <person name="Huettel B."/>
            <person name="Barry K.W."/>
            <person name="Haridas S."/>
            <person name="Chen C."/>
            <person name="Bauer D."/>
            <person name="Andreopoulos W."/>
            <person name="Pangilinan J."/>
            <person name="LaButti K."/>
            <person name="Riley R."/>
            <person name="Lipzen A."/>
            <person name="Clum A."/>
            <person name="Drula E."/>
            <person name="Henrissat B."/>
            <person name="Kohler A."/>
            <person name="Grigoriev I.V."/>
            <person name="Martin F.M."/>
            <person name="Hacquard S."/>
        </authorList>
    </citation>
    <scope>NUCLEOTIDE SEQUENCE [LARGE SCALE GENOMIC DNA]</scope>
    <source>
        <strain evidence="2 3">MPI-SDFR-AT-0080</strain>
    </source>
</reference>
<keyword evidence="3" id="KW-1185">Reference proteome</keyword>
<evidence type="ECO:0000313" key="2">
    <source>
        <dbReference type="EMBL" id="KAH7042231.1"/>
    </source>
</evidence>
<evidence type="ECO:0008006" key="4">
    <source>
        <dbReference type="Google" id="ProtNLM"/>
    </source>
</evidence>
<sequence>MNRSCKACSAHPGAVNRDSCHAALGCVTAARRRLPPALLAGRAMAVLGFAAEVLLAFAPYLQRADSPIFPCAHHQKNAENAPMTLPTRQLAWLPPKNNSCRLLPPLTIFLLVLRFNTRNMAPPRLEDHQVATVLDCLSASWRVELIARTIGCSRMTIYRIKRSMEAWGEPYAPRSFSTF</sequence>
<keyword evidence="1" id="KW-0472">Membrane</keyword>
<feature type="transmembrane region" description="Helical" evidence="1">
    <location>
        <begin position="39"/>
        <end position="61"/>
    </location>
</feature>
<dbReference type="EMBL" id="JAGTJR010000026">
    <property type="protein sequence ID" value="KAH7042231.1"/>
    <property type="molecule type" value="Genomic_DNA"/>
</dbReference>
<protein>
    <recommendedName>
        <fullName evidence="4">Helix-turn-helix domain-containing protein</fullName>
    </recommendedName>
</protein>
<evidence type="ECO:0000313" key="3">
    <source>
        <dbReference type="Proteomes" id="UP000774617"/>
    </source>
</evidence>
<accession>A0ABQ8G1S7</accession>
<gene>
    <name evidence="2" type="ORF">B0J12DRAFT_210520</name>
</gene>
<keyword evidence="1" id="KW-1133">Transmembrane helix</keyword>
<evidence type="ECO:0000256" key="1">
    <source>
        <dbReference type="SAM" id="Phobius"/>
    </source>
</evidence>
<keyword evidence="1" id="KW-0812">Transmembrane</keyword>